<feature type="region of interest" description="Disordered" evidence="1">
    <location>
        <begin position="38"/>
        <end position="63"/>
    </location>
</feature>
<feature type="region of interest" description="Disordered" evidence="1">
    <location>
        <begin position="165"/>
        <end position="187"/>
    </location>
</feature>
<dbReference type="Proteomes" id="UP000674318">
    <property type="component" value="Chromosome 35"/>
</dbReference>
<dbReference type="OrthoDB" id="273258at2759"/>
<comment type="caution">
    <text evidence="2">The sequence shown here is derived from an EMBL/GenBank/DDBJ whole genome shotgun (WGS) entry which is preliminary data.</text>
</comment>
<evidence type="ECO:0000313" key="3">
    <source>
        <dbReference type="Proteomes" id="UP000674318"/>
    </source>
</evidence>
<dbReference type="EMBL" id="JAFJZO010000035">
    <property type="protein sequence ID" value="KAG5492642.1"/>
    <property type="molecule type" value="Genomic_DNA"/>
</dbReference>
<accession>A0A836H2U2</accession>
<name>A0A836H2U2_9TRYP</name>
<dbReference type="AlphaFoldDB" id="A0A836H2U2"/>
<keyword evidence="3" id="KW-1185">Reference proteome</keyword>
<reference evidence="2 3" key="1">
    <citation type="submission" date="2021-02" db="EMBL/GenBank/DDBJ databases">
        <title>Porcisia hertigi Genome sequencing and assembly.</title>
        <authorList>
            <person name="Almutairi H."/>
            <person name="Gatherer D."/>
        </authorList>
    </citation>
    <scope>NUCLEOTIDE SEQUENCE [LARGE SCALE GENOMIC DNA]</scope>
    <source>
        <strain evidence="2 3">C119</strain>
    </source>
</reference>
<protein>
    <submittedName>
        <fullName evidence="2">Uncharacterized protein</fullName>
    </submittedName>
</protein>
<dbReference type="RefSeq" id="XP_067753426.1">
    <property type="nucleotide sequence ID" value="XM_067897269.1"/>
</dbReference>
<dbReference type="InterPro" id="IPR029063">
    <property type="entry name" value="SAM-dependent_MTases_sf"/>
</dbReference>
<evidence type="ECO:0000256" key="1">
    <source>
        <dbReference type="SAM" id="MobiDB-lite"/>
    </source>
</evidence>
<evidence type="ECO:0000313" key="2">
    <source>
        <dbReference type="EMBL" id="KAG5492642.1"/>
    </source>
</evidence>
<gene>
    <name evidence="2" type="ORF">JKF63_01221</name>
</gene>
<dbReference type="KEGG" id="phet:94287346"/>
<organism evidence="2 3">
    <name type="scientific">Porcisia hertigi</name>
    <dbReference type="NCBI Taxonomy" id="2761500"/>
    <lineage>
        <taxon>Eukaryota</taxon>
        <taxon>Discoba</taxon>
        <taxon>Euglenozoa</taxon>
        <taxon>Kinetoplastea</taxon>
        <taxon>Metakinetoplastina</taxon>
        <taxon>Trypanosomatida</taxon>
        <taxon>Trypanosomatidae</taxon>
        <taxon>Leishmaniinae</taxon>
        <taxon>Porcisia</taxon>
    </lineage>
</organism>
<sequence>MSLRVSSSTKYEGRLFRVGFAGSQPRSFGTLAGVLRQRSTASQRGHRKLKSGSGESAASPSSARKLLSPYGHALQGPSHGPQGFFPEPLDAWLAVLADSVPFYKDCLVICRSTVSKVQARDVWDRCRQHIPAAHVGALTPRKYMAGKATDAAATRDFLALPSTNSTGRAGGVSPVTPPPALQVPRRDGVSNHLTSASTAQMPSLYSPLEDVPPGSLDLVVLPSNVFALEMLFDAPWHLSLAHRALRPHGVIAIFGHAAEAEVAAPEWAATDTNDYIASTHLDARDALQLAAREVCTGDEYPHHLRRTVEVHETLRTAHNDVFFPFPSVRRRWFTSEYALWPHQLAAYYRSDPLYQALYGPTGSLWWKKMRFTAEALQRQRMAASSSWGDNEDFFVDVPGASLDGADSQGQGIERSLDDLVAAWSPLGVRRRRSARDPLDVLQALLNLHAAALKLPVTEPPLRVRLNHFVVTCSTRSINAALSSEGRAGMHSSQLSAPGKGTVLPHLQAKHRGREGVCDT</sequence>
<dbReference type="GeneID" id="94287346"/>
<feature type="compositionally biased region" description="Low complexity" evidence="1">
    <location>
        <begin position="51"/>
        <end position="63"/>
    </location>
</feature>
<dbReference type="SUPFAM" id="SSF53335">
    <property type="entry name" value="S-adenosyl-L-methionine-dependent methyltransferases"/>
    <property type="match status" value="1"/>
</dbReference>
<proteinExistence type="predicted"/>